<feature type="transmembrane region" description="Helical" evidence="1">
    <location>
        <begin position="27"/>
        <end position="46"/>
    </location>
</feature>
<keyword evidence="1" id="KW-1133">Transmembrane helix</keyword>
<reference evidence="3" key="1">
    <citation type="journal article" date="2014" name="Proc. Natl. Acad. Sci. U.S.A.">
        <title>Extensive sampling of basidiomycete genomes demonstrates inadequacy of the white-rot/brown-rot paradigm for wood decay fungi.</title>
        <authorList>
            <person name="Riley R."/>
            <person name="Salamov A.A."/>
            <person name="Brown D.W."/>
            <person name="Nagy L.G."/>
            <person name="Floudas D."/>
            <person name="Held B.W."/>
            <person name="Levasseur A."/>
            <person name="Lombard V."/>
            <person name="Morin E."/>
            <person name="Otillar R."/>
            <person name="Lindquist E.A."/>
            <person name="Sun H."/>
            <person name="LaButti K.M."/>
            <person name="Schmutz J."/>
            <person name="Jabbour D."/>
            <person name="Luo H."/>
            <person name="Baker S.E."/>
            <person name="Pisabarro A.G."/>
            <person name="Walton J.D."/>
            <person name="Blanchette R.A."/>
            <person name="Henrissat B."/>
            <person name="Martin F."/>
            <person name="Cullen D."/>
            <person name="Hibbett D.S."/>
            <person name="Grigoriev I.V."/>
        </authorList>
    </citation>
    <scope>NUCLEOTIDE SEQUENCE [LARGE SCALE GENOMIC DNA]</scope>
    <source>
        <strain evidence="3">CBS 339.88</strain>
    </source>
</reference>
<sequence>METGLKPANFGPSNTRKLIGFFQNRKFYWACGVLGFFALCAAYIQFASHSLCTHLELT</sequence>
<proteinExistence type="predicted"/>
<keyword evidence="3" id="KW-1185">Reference proteome</keyword>
<protein>
    <submittedName>
        <fullName evidence="2">Uncharacterized protein</fullName>
    </submittedName>
</protein>
<dbReference type="AlphaFoldDB" id="A0A067TNP5"/>
<organism evidence="2 3">
    <name type="scientific">Galerina marginata (strain CBS 339.88)</name>
    <dbReference type="NCBI Taxonomy" id="685588"/>
    <lineage>
        <taxon>Eukaryota</taxon>
        <taxon>Fungi</taxon>
        <taxon>Dikarya</taxon>
        <taxon>Basidiomycota</taxon>
        <taxon>Agaricomycotina</taxon>
        <taxon>Agaricomycetes</taxon>
        <taxon>Agaricomycetidae</taxon>
        <taxon>Agaricales</taxon>
        <taxon>Agaricineae</taxon>
        <taxon>Strophariaceae</taxon>
        <taxon>Galerina</taxon>
    </lineage>
</organism>
<name>A0A067TNP5_GALM3</name>
<keyword evidence="1" id="KW-0472">Membrane</keyword>
<dbReference type="Proteomes" id="UP000027222">
    <property type="component" value="Unassembled WGS sequence"/>
</dbReference>
<evidence type="ECO:0000313" key="2">
    <source>
        <dbReference type="EMBL" id="KDR84806.1"/>
    </source>
</evidence>
<accession>A0A067TNP5</accession>
<dbReference type="HOGENOM" id="CLU_2979224_0_0_1"/>
<dbReference type="EMBL" id="KL142367">
    <property type="protein sequence ID" value="KDR84806.1"/>
    <property type="molecule type" value="Genomic_DNA"/>
</dbReference>
<evidence type="ECO:0000256" key="1">
    <source>
        <dbReference type="SAM" id="Phobius"/>
    </source>
</evidence>
<evidence type="ECO:0000313" key="3">
    <source>
        <dbReference type="Proteomes" id="UP000027222"/>
    </source>
</evidence>
<keyword evidence="1" id="KW-0812">Transmembrane</keyword>
<gene>
    <name evidence="2" type="ORF">GALMADRAFT_233180</name>
</gene>